<dbReference type="CDD" id="cd07772">
    <property type="entry name" value="ASKHA_NBD_FGGY_NaCK-like"/>
    <property type="match status" value="1"/>
</dbReference>
<dbReference type="GO" id="GO:0005975">
    <property type="term" value="P:carbohydrate metabolic process"/>
    <property type="evidence" value="ECO:0007669"/>
    <property type="project" value="InterPro"/>
</dbReference>
<keyword evidence="2" id="KW-0808">Transferase</keyword>
<evidence type="ECO:0000256" key="1">
    <source>
        <dbReference type="ARBA" id="ARBA00009156"/>
    </source>
</evidence>
<dbReference type="InterPro" id="IPR018484">
    <property type="entry name" value="FGGY_N"/>
</dbReference>
<dbReference type="EMBL" id="LSRP01000001">
    <property type="protein sequence ID" value="OJG01600.1"/>
    <property type="molecule type" value="Genomic_DNA"/>
</dbReference>
<dbReference type="Pfam" id="PF21546">
    <property type="entry name" value="FGGY_C_2"/>
    <property type="match status" value="1"/>
</dbReference>
<reference evidence="7 8" key="1">
    <citation type="submission" date="2016-02" db="EMBL/GenBank/DDBJ databases">
        <title>Genome sequencing of a beta-galactosidase producing bacteria Rhizobium sp. 59.</title>
        <authorList>
            <person name="Wang D."/>
            <person name="Kot W."/>
            <person name="Qin Y."/>
            <person name="Hansen L."/>
            <person name="Naqvi K."/>
            <person name="Rensing C."/>
        </authorList>
    </citation>
    <scope>NUCLEOTIDE SEQUENCE [LARGE SCALE GENOMIC DNA]</scope>
    <source>
        <strain evidence="7 8">59</strain>
    </source>
</reference>
<dbReference type="GO" id="GO:0016301">
    <property type="term" value="F:kinase activity"/>
    <property type="evidence" value="ECO:0007669"/>
    <property type="project" value="UniProtKB-KW"/>
</dbReference>
<dbReference type="OrthoDB" id="9786272at2"/>
<feature type="domain" description="Carbohydrate kinase FGGY C-terminal" evidence="6">
    <location>
        <begin position="257"/>
        <end position="435"/>
    </location>
</feature>
<evidence type="ECO:0000313" key="8">
    <source>
        <dbReference type="Proteomes" id="UP000182661"/>
    </source>
</evidence>
<dbReference type="PANTHER" id="PTHR43095">
    <property type="entry name" value="SUGAR KINASE"/>
    <property type="match status" value="1"/>
</dbReference>
<dbReference type="InterPro" id="IPR049382">
    <property type="entry name" value="FGGY_C_2"/>
</dbReference>
<accession>A0A657M336</accession>
<keyword evidence="8" id="KW-1185">Reference proteome</keyword>
<evidence type="ECO:0000259" key="5">
    <source>
        <dbReference type="Pfam" id="PF00370"/>
    </source>
</evidence>
<sequence>MRERPDARIAVLDVGKTNVKLSAVCQDGTILETVSVANRVVDGPFWREHDLVGIGDWVMSSLTELCLRHDITAVVTSGHGSGGVLVGGDPDHNGDGAALPMIDYEQPLPEDIRLGYVPLSGSFFDRGSALMLGATHQARQMYWMQQVQPEAFAKARWFLGVPQYWAWRLSGVAVSEATFLGAQSHFWNTVERHWAPIVAACGWQALMPPFAAAWQRIGKIRPALADRYGIARDIDVLAGIHDSSANFYRYQAAGLEQATVVSTGTWIVALSSTVALARLDEHRGMTCNADVDGRPVGGALTMGGREFSLVAGQQAEGPPVSIETLLRLVDRGTMALPSFGDDDGLFPGSAGQGRIVGPLPGDPAERKALAVLYTALLTAECLDALGSEGLVVLDGNFLREPLYAGLVAALRPGRETLYSLDAYGVASGAALLAGHATRRDKAPIALNTPVSIAFPSIPGTGDALAGYAQRWRRLSRSNTQLHTDTQAHPKPGNMTERSTP</sequence>
<comment type="caution">
    <text evidence="7">The sequence shown here is derived from an EMBL/GenBank/DDBJ whole genome shotgun (WGS) entry which is preliminary data.</text>
</comment>
<evidence type="ECO:0000256" key="2">
    <source>
        <dbReference type="ARBA" id="ARBA00022679"/>
    </source>
</evidence>
<feature type="domain" description="Carbohydrate kinase FGGY N-terminal" evidence="5">
    <location>
        <begin position="131"/>
        <end position="245"/>
    </location>
</feature>
<dbReference type="InterPro" id="IPR043129">
    <property type="entry name" value="ATPase_NBD"/>
</dbReference>
<evidence type="ECO:0000256" key="3">
    <source>
        <dbReference type="ARBA" id="ARBA00022777"/>
    </source>
</evidence>
<dbReference type="InterPro" id="IPR050406">
    <property type="entry name" value="FGGY_Carb_Kinase"/>
</dbReference>
<dbReference type="SUPFAM" id="SSF53067">
    <property type="entry name" value="Actin-like ATPase domain"/>
    <property type="match status" value="1"/>
</dbReference>
<name>A0A657M336_9HYPH</name>
<protein>
    <submittedName>
        <fullName evidence="7">Carbohydrate kinase</fullName>
    </submittedName>
</protein>
<comment type="similarity">
    <text evidence="1">Belongs to the FGGY kinase family.</text>
</comment>
<evidence type="ECO:0000259" key="6">
    <source>
        <dbReference type="Pfam" id="PF21546"/>
    </source>
</evidence>
<dbReference type="Pfam" id="PF00370">
    <property type="entry name" value="FGGY_N"/>
    <property type="match status" value="1"/>
</dbReference>
<proteinExistence type="inferred from homology"/>
<organism evidence="7 8">
    <name type="scientific">Pararhizobium antarcticum</name>
    <dbReference type="NCBI Taxonomy" id="1798805"/>
    <lineage>
        <taxon>Bacteria</taxon>
        <taxon>Pseudomonadati</taxon>
        <taxon>Pseudomonadota</taxon>
        <taxon>Alphaproteobacteria</taxon>
        <taxon>Hyphomicrobiales</taxon>
        <taxon>Rhizobiaceae</taxon>
        <taxon>Rhizobium/Agrobacterium group</taxon>
        <taxon>Pararhizobium</taxon>
    </lineage>
</organism>
<gene>
    <name evidence="7" type="ORF">AX760_01045</name>
</gene>
<feature type="region of interest" description="Disordered" evidence="4">
    <location>
        <begin position="476"/>
        <end position="500"/>
    </location>
</feature>
<dbReference type="Proteomes" id="UP000182661">
    <property type="component" value="Unassembled WGS sequence"/>
</dbReference>
<evidence type="ECO:0000313" key="7">
    <source>
        <dbReference type="EMBL" id="OJG01600.1"/>
    </source>
</evidence>
<dbReference type="AlphaFoldDB" id="A0A657M336"/>
<keyword evidence="3 7" id="KW-0418">Kinase</keyword>
<feature type="compositionally biased region" description="Polar residues" evidence="4">
    <location>
        <begin position="476"/>
        <end position="486"/>
    </location>
</feature>
<dbReference type="Gene3D" id="3.30.420.40">
    <property type="match status" value="3"/>
</dbReference>
<evidence type="ECO:0000256" key="4">
    <source>
        <dbReference type="SAM" id="MobiDB-lite"/>
    </source>
</evidence>